<dbReference type="GO" id="GO:0042802">
    <property type="term" value="F:identical protein binding"/>
    <property type="evidence" value="ECO:0007669"/>
    <property type="project" value="UniProtKB-ARBA"/>
</dbReference>
<dbReference type="GO" id="GO:0005524">
    <property type="term" value="F:ATP binding"/>
    <property type="evidence" value="ECO:0007669"/>
    <property type="project" value="UniProtKB-KW"/>
</dbReference>
<evidence type="ECO:0000256" key="6">
    <source>
        <dbReference type="ARBA" id="ARBA00022519"/>
    </source>
</evidence>
<keyword evidence="7" id="KW-0808">Transferase</keyword>
<dbReference type="OrthoDB" id="9794577at2"/>
<evidence type="ECO:0000313" key="21">
    <source>
        <dbReference type="Proteomes" id="UP000256708"/>
    </source>
</evidence>
<evidence type="ECO:0000256" key="5">
    <source>
        <dbReference type="ARBA" id="ARBA00022475"/>
    </source>
</evidence>
<keyword evidence="9" id="KW-0547">Nucleotide-binding</keyword>
<keyword evidence="8 16" id="KW-0812">Transmembrane</keyword>
<dbReference type="Gene3D" id="3.40.50.300">
    <property type="entry name" value="P-loop containing nucleotide triphosphate hydrolases"/>
    <property type="match status" value="1"/>
</dbReference>
<comment type="caution">
    <text evidence="20">The sequence shown here is derived from an EMBL/GenBank/DDBJ whole genome shotgun (WGS) entry which is preliminary data.</text>
</comment>
<dbReference type="InterPro" id="IPR025669">
    <property type="entry name" value="AAA_dom"/>
</dbReference>
<evidence type="ECO:0000256" key="11">
    <source>
        <dbReference type="ARBA" id="ARBA00022840"/>
    </source>
</evidence>
<dbReference type="InterPro" id="IPR003856">
    <property type="entry name" value="LPS_length_determ_N"/>
</dbReference>
<dbReference type="AlphaFoldDB" id="A0A3D8LFA7"/>
<protein>
    <recommendedName>
        <fullName evidence="4">non-specific protein-tyrosine kinase</fullName>
        <ecNumber evidence="4">2.7.10.2</ecNumber>
    </recommendedName>
</protein>
<dbReference type="CDD" id="cd05387">
    <property type="entry name" value="BY-kinase"/>
    <property type="match status" value="1"/>
</dbReference>
<evidence type="ECO:0000256" key="1">
    <source>
        <dbReference type="ARBA" id="ARBA00004429"/>
    </source>
</evidence>
<dbReference type="GO" id="GO:0005886">
    <property type="term" value="C:plasma membrane"/>
    <property type="evidence" value="ECO:0007669"/>
    <property type="project" value="UniProtKB-SubCell"/>
</dbReference>
<dbReference type="RefSeq" id="WP_115564515.1">
    <property type="nucleotide sequence ID" value="NZ_QRGR01000005.1"/>
</dbReference>
<name>A0A3D8LFA7_9BACT</name>
<dbReference type="Pfam" id="PF02706">
    <property type="entry name" value="Wzz"/>
    <property type="match status" value="1"/>
</dbReference>
<gene>
    <name evidence="20" type="ORF">DXT99_05390</name>
</gene>
<keyword evidence="6" id="KW-0997">Cell inner membrane</keyword>
<organism evidence="20 21">
    <name type="scientific">Pontibacter diazotrophicus</name>
    <dbReference type="NCBI Taxonomy" id="1400979"/>
    <lineage>
        <taxon>Bacteria</taxon>
        <taxon>Pseudomonadati</taxon>
        <taxon>Bacteroidota</taxon>
        <taxon>Cytophagia</taxon>
        <taxon>Cytophagales</taxon>
        <taxon>Hymenobacteraceae</taxon>
        <taxon>Pontibacter</taxon>
    </lineage>
</organism>
<dbReference type="FunFam" id="3.40.50.300:FF:000527">
    <property type="entry name" value="Tyrosine-protein kinase etk"/>
    <property type="match status" value="1"/>
</dbReference>
<accession>A0A3D8LFA7</accession>
<dbReference type="InterPro" id="IPR027417">
    <property type="entry name" value="P-loop_NTPase"/>
</dbReference>
<evidence type="ECO:0000259" key="17">
    <source>
        <dbReference type="Pfam" id="PF02706"/>
    </source>
</evidence>
<evidence type="ECO:0000256" key="13">
    <source>
        <dbReference type="ARBA" id="ARBA00023136"/>
    </source>
</evidence>
<dbReference type="InterPro" id="IPR005702">
    <property type="entry name" value="Wzc-like_C"/>
</dbReference>
<comment type="catalytic activity">
    <reaction evidence="15">
        <text>L-tyrosyl-[protein] + ATP = O-phospho-L-tyrosyl-[protein] + ADP + H(+)</text>
        <dbReference type="Rhea" id="RHEA:10596"/>
        <dbReference type="Rhea" id="RHEA-COMP:10136"/>
        <dbReference type="Rhea" id="RHEA-COMP:20101"/>
        <dbReference type="ChEBI" id="CHEBI:15378"/>
        <dbReference type="ChEBI" id="CHEBI:30616"/>
        <dbReference type="ChEBI" id="CHEBI:46858"/>
        <dbReference type="ChEBI" id="CHEBI:61978"/>
        <dbReference type="ChEBI" id="CHEBI:456216"/>
        <dbReference type="EC" id="2.7.10.2"/>
    </reaction>
</comment>
<keyword evidence="21" id="KW-1185">Reference proteome</keyword>
<evidence type="ECO:0000256" key="2">
    <source>
        <dbReference type="ARBA" id="ARBA00007316"/>
    </source>
</evidence>
<keyword evidence="5" id="KW-1003">Cell membrane</keyword>
<feature type="domain" description="AAA" evidence="18">
    <location>
        <begin position="571"/>
        <end position="716"/>
    </location>
</feature>
<evidence type="ECO:0000256" key="3">
    <source>
        <dbReference type="ARBA" id="ARBA00008883"/>
    </source>
</evidence>
<feature type="domain" description="Tyrosine-protein kinase G-rich" evidence="19">
    <location>
        <begin position="429"/>
        <end position="508"/>
    </location>
</feature>
<dbReference type="Pfam" id="PF13807">
    <property type="entry name" value="GNVR"/>
    <property type="match status" value="1"/>
</dbReference>
<comment type="similarity">
    <text evidence="2">Belongs to the CpsD/CapB family.</text>
</comment>
<evidence type="ECO:0000256" key="8">
    <source>
        <dbReference type="ARBA" id="ARBA00022692"/>
    </source>
</evidence>
<evidence type="ECO:0000256" key="16">
    <source>
        <dbReference type="SAM" id="Phobius"/>
    </source>
</evidence>
<evidence type="ECO:0000256" key="7">
    <source>
        <dbReference type="ARBA" id="ARBA00022679"/>
    </source>
</evidence>
<evidence type="ECO:0000256" key="12">
    <source>
        <dbReference type="ARBA" id="ARBA00022989"/>
    </source>
</evidence>
<dbReference type="SUPFAM" id="SSF52540">
    <property type="entry name" value="P-loop containing nucleoside triphosphate hydrolases"/>
    <property type="match status" value="1"/>
</dbReference>
<dbReference type="PANTHER" id="PTHR32309">
    <property type="entry name" value="TYROSINE-PROTEIN KINASE"/>
    <property type="match status" value="1"/>
</dbReference>
<evidence type="ECO:0000259" key="18">
    <source>
        <dbReference type="Pfam" id="PF13614"/>
    </source>
</evidence>
<sequence>MSETELEFSENESEPVNIKNLISKYLRYWYLFVLSIILFLGAAYLYVRYTTPLYSISSTLLVKDDKQGPTMALNDMGMFETTQGIEDEIIILKSKSLMERALSEMSLNATYYVEGRVKTIEVYGEELPLKLITSKLDSSAFGRSLTIHIKDNTTFELEDNHGSGTYKFGQEIERPYGTFTVTAPPRDSRSERTVIVMLHDIRKLASQYNNRLIVKPYDNSGRVLELSLVDPVPEKGIDIINKVTEVYGKEIIDDKRVLASNTIDFIDDRLLYLTDELSDVEKDVESYKRQNAVTDVAAAGGLYVANQDEYSKQLADLAIQIDVLESIESYLNNEENQYELVPSSLNINDPTLNSLIGNFNQLQLERQRILRTTRPNNPIVASVDEQLENLKGNIQENIQNIRQGLSITRESLQTRASASRSGIQQVPTMERELLEINRDQAIKTNVYLYLLHKREEAAISLAATVSNSRVIDPATASGPVHPQTQMVYLIALLAGIAVPFAGITVKNMLNDTVEQTRDVEQATATPVLGELNNSGTNETLVVTQDSRSPIAEQFRLIRSNLQFATAGKENKVILVTSSMSGEGKTFFSVNLASSLVLTGKRVVVVGFDLRRPALTERLGLPNNLGITNYLISDTMPVEEILQPMPDLPGLSIVGVGPVPPNPGEFIMLPEVGELINDLKARFDYVIIDTAPVGQVADALALTPYTDSCIYMVRYNYTSKSQLAIVDDLYKSKKVKHPMIVLNDAKKENGSYGYGYGYGYGYMEEKKPSWRKKMAKMSLW</sequence>
<evidence type="ECO:0000256" key="9">
    <source>
        <dbReference type="ARBA" id="ARBA00022741"/>
    </source>
</evidence>
<evidence type="ECO:0000313" key="20">
    <source>
        <dbReference type="EMBL" id="RDV16105.1"/>
    </source>
</evidence>
<evidence type="ECO:0000256" key="10">
    <source>
        <dbReference type="ARBA" id="ARBA00022777"/>
    </source>
</evidence>
<dbReference type="GO" id="GO:0004713">
    <property type="term" value="F:protein tyrosine kinase activity"/>
    <property type="evidence" value="ECO:0007669"/>
    <property type="project" value="UniProtKB-KW"/>
</dbReference>
<comment type="similarity">
    <text evidence="3">Belongs to the etk/wzc family.</text>
</comment>
<keyword evidence="11" id="KW-0067">ATP-binding</keyword>
<dbReference type="EC" id="2.7.10.2" evidence="4"/>
<dbReference type="NCBIfam" id="TIGR01007">
    <property type="entry name" value="eps_fam"/>
    <property type="match status" value="1"/>
</dbReference>
<comment type="subcellular location">
    <subcellularLocation>
        <location evidence="1">Cell inner membrane</location>
        <topology evidence="1">Multi-pass membrane protein</topology>
    </subcellularLocation>
</comment>
<reference evidence="21" key="1">
    <citation type="submission" date="2018-08" db="EMBL/GenBank/DDBJ databases">
        <authorList>
            <person name="Liu Z.-W."/>
            <person name="Du Z.-J."/>
        </authorList>
    </citation>
    <scope>NUCLEOTIDE SEQUENCE [LARGE SCALE GENOMIC DNA]</scope>
    <source>
        <strain evidence="21">H4X</strain>
    </source>
</reference>
<keyword evidence="10" id="KW-0418">Kinase</keyword>
<evidence type="ECO:0000256" key="15">
    <source>
        <dbReference type="ARBA" id="ARBA00051245"/>
    </source>
</evidence>
<evidence type="ECO:0000256" key="4">
    <source>
        <dbReference type="ARBA" id="ARBA00011903"/>
    </source>
</evidence>
<evidence type="ECO:0000259" key="19">
    <source>
        <dbReference type="Pfam" id="PF13807"/>
    </source>
</evidence>
<keyword evidence="12 16" id="KW-1133">Transmembrane helix</keyword>
<feature type="transmembrane region" description="Helical" evidence="16">
    <location>
        <begin position="28"/>
        <end position="47"/>
    </location>
</feature>
<evidence type="ECO:0000256" key="14">
    <source>
        <dbReference type="ARBA" id="ARBA00023137"/>
    </source>
</evidence>
<dbReference type="EMBL" id="QRGR01000005">
    <property type="protein sequence ID" value="RDV16105.1"/>
    <property type="molecule type" value="Genomic_DNA"/>
</dbReference>
<dbReference type="Proteomes" id="UP000256708">
    <property type="component" value="Unassembled WGS sequence"/>
</dbReference>
<dbReference type="PANTHER" id="PTHR32309:SF13">
    <property type="entry name" value="FERRIC ENTEROBACTIN TRANSPORT PROTEIN FEPE"/>
    <property type="match status" value="1"/>
</dbReference>
<keyword evidence="13 16" id="KW-0472">Membrane</keyword>
<feature type="domain" description="Polysaccharide chain length determinant N-terminal" evidence="17">
    <location>
        <begin position="16"/>
        <end position="104"/>
    </location>
</feature>
<dbReference type="InterPro" id="IPR050445">
    <property type="entry name" value="Bact_polysacc_biosynth/exp"/>
</dbReference>
<dbReference type="InterPro" id="IPR032807">
    <property type="entry name" value="GNVR"/>
</dbReference>
<proteinExistence type="inferred from homology"/>
<keyword evidence="14" id="KW-0829">Tyrosine-protein kinase</keyword>
<dbReference type="Pfam" id="PF13614">
    <property type="entry name" value="AAA_31"/>
    <property type="match status" value="1"/>
</dbReference>